<accession>A0A7K8KIP6</accession>
<gene>
    <name evidence="1" type="primary">Uaca_1</name>
    <name evidence="1" type="ORF">LOPRUF_R15430</name>
</gene>
<protein>
    <submittedName>
        <fullName evidence="1">UACA protein</fullName>
    </submittedName>
</protein>
<evidence type="ECO:0000313" key="1">
    <source>
        <dbReference type="EMBL" id="NXE16927.1"/>
    </source>
</evidence>
<organism evidence="1 2">
    <name type="scientific">Lophotis ruficrista</name>
    <dbReference type="NCBI Taxonomy" id="172689"/>
    <lineage>
        <taxon>Eukaryota</taxon>
        <taxon>Metazoa</taxon>
        <taxon>Chordata</taxon>
        <taxon>Craniata</taxon>
        <taxon>Vertebrata</taxon>
        <taxon>Euteleostomi</taxon>
        <taxon>Archelosauria</taxon>
        <taxon>Archosauria</taxon>
        <taxon>Dinosauria</taxon>
        <taxon>Saurischia</taxon>
        <taxon>Theropoda</taxon>
        <taxon>Coelurosauria</taxon>
        <taxon>Aves</taxon>
        <taxon>Neognathae</taxon>
        <taxon>Neoaves</taxon>
        <taxon>Otidimorphae</taxon>
        <taxon>Otidiformes</taxon>
        <taxon>Otididae</taxon>
        <taxon>Lophotis</taxon>
    </lineage>
</organism>
<dbReference type="EMBL" id="VWYV01002883">
    <property type="protein sequence ID" value="NXE16927.1"/>
    <property type="molecule type" value="Genomic_DNA"/>
</dbReference>
<feature type="non-terminal residue" evidence="1">
    <location>
        <position position="1"/>
    </location>
</feature>
<dbReference type="AlphaFoldDB" id="A0A7K8KIP6"/>
<feature type="non-terminal residue" evidence="1">
    <location>
        <position position="101"/>
    </location>
</feature>
<reference evidence="1 2" key="1">
    <citation type="submission" date="2019-09" db="EMBL/GenBank/DDBJ databases">
        <title>Bird 10,000 Genomes (B10K) Project - Family phase.</title>
        <authorList>
            <person name="Zhang G."/>
        </authorList>
    </citation>
    <scope>NUCLEOTIDE SEQUENCE [LARGE SCALE GENOMIC DNA]</scope>
    <source>
        <strain evidence="1">B10K-CU-031-23</strain>
    </source>
</reference>
<dbReference type="Proteomes" id="UP000533896">
    <property type="component" value="Unassembled WGS sequence"/>
</dbReference>
<evidence type="ECO:0000313" key="2">
    <source>
        <dbReference type="Proteomes" id="UP000533896"/>
    </source>
</evidence>
<proteinExistence type="predicted"/>
<sequence length="101" mass="10937">QMKKLLAETEKLSDEVLGLRGESARLRLQLEVGAGPPPPRGVTRCHPLAVTVTVPPASPSQVQEKNHRAVVAVYRTHLLSAAQGFMDEGVHAALLRILRAE</sequence>
<comment type="caution">
    <text evidence="1">The sequence shown here is derived from an EMBL/GenBank/DDBJ whole genome shotgun (WGS) entry which is preliminary data.</text>
</comment>
<dbReference type="OrthoDB" id="341259at2759"/>
<name>A0A7K8KIP6_9AVES</name>
<keyword evidence="2" id="KW-1185">Reference proteome</keyword>